<name>A0AAI9Y089_9PEZI</name>
<keyword evidence="2" id="KW-1133">Transmembrane helix</keyword>
<sequence length="241" mass="26336">MALDHLVSHRLLWSPMVDRDRKSMQNVAERAGPRVCVPRNGLGASGDPASTASSMDVTSSTHLLQENGAARRRHQMLCNLCHKVAEITAKPSPPPLPHPIEPSGQDPSSYRAASGSSSTTQPTTRRDSRNVANGESRLGSSRVQIQFDYQLADVAQPMDGAISVKTQKSSRKIKLSNGFVDRFARYAWKLSGFEGCLLPLLGWLVFVTKYLLVAANPAIWIFDQGTPCLRRSVPDEMGAPK</sequence>
<evidence type="ECO:0000313" key="3">
    <source>
        <dbReference type="EMBL" id="KAK1470848.1"/>
    </source>
</evidence>
<accession>A0AAI9Y089</accession>
<feature type="region of interest" description="Disordered" evidence="1">
    <location>
        <begin position="89"/>
        <end position="137"/>
    </location>
</feature>
<evidence type="ECO:0000256" key="2">
    <source>
        <dbReference type="SAM" id="Phobius"/>
    </source>
</evidence>
<feature type="transmembrane region" description="Helical" evidence="2">
    <location>
        <begin position="200"/>
        <end position="222"/>
    </location>
</feature>
<dbReference type="EMBL" id="MPDP01000223">
    <property type="protein sequence ID" value="KAK1470848.1"/>
    <property type="molecule type" value="Genomic_DNA"/>
</dbReference>
<evidence type="ECO:0000256" key="1">
    <source>
        <dbReference type="SAM" id="MobiDB-lite"/>
    </source>
</evidence>
<gene>
    <name evidence="3" type="ORF">CCUS01_00966</name>
</gene>
<organism evidence="3 4">
    <name type="scientific">Colletotrichum cuscutae</name>
    <dbReference type="NCBI Taxonomy" id="1209917"/>
    <lineage>
        <taxon>Eukaryota</taxon>
        <taxon>Fungi</taxon>
        <taxon>Dikarya</taxon>
        <taxon>Ascomycota</taxon>
        <taxon>Pezizomycotina</taxon>
        <taxon>Sordariomycetes</taxon>
        <taxon>Hypocreomycetidae</taxon>
        <taxon>Glomerellales</taxon>
        <taxon>Glomerellaceae</taxon>
        <taxon>Colletotrichum</taxon>
        <taxon>Colletotrichum acutatum species complex</taxon>
    </lineage>
</organism>
<proteinExistence type="predicted"/>
<comment type="caution">
    <text evidence="3">The sequence shown here is derived from an EMBL/GenBank/DDBJ whole genome shotgun (WGS) entry which is preliminary data.</text>
</comment>
<keyword evidence="4" id="KW-1185">Reference proteome</keyword>
<reference evidence="3" key="1">
    <citation type="submission" date="2016-11" db="EMBL/GenBank/DDBJ databases">
        <title>The genome sequence of Colletotrichum cuscutae.</title>
        <authorList>
            <person name="Baroncelli R."/>
        </authorList>
    </citation>
    <scope>NUCLEOTIDE SEQUENCE</scope>
    <source>
        <strain evidence="3">IMI 304802</strain>
    </source>
</reference>
<dbReference type="AlphaFoldDB" id="A0AAI9Y089"/>
<feature type="region of interest" description="Disordered" evidence="1">
    <location>
        <begin position="35"/>
        <end position="60"/>
    </location>
</feature>
<evidence type="ECO:0000313" key="4">
    <source>
        <dbReference type="Proteomes" id="UP001239213"/>
    </source>
</evidence>
<protein>
    <submittedName>
        <fullName evidence="3">Uncharacterized protein</fullName>
    </submittedName>
</protein>
<feature type="compositionally biased region" description="Pro residues" evidence="1">
    <location>
        <begin position="91"/>
        <end position="100"/>
    </location>
</feature>
<keyword evidence="2" id="KW-0472">Membrane</keyword>
<dbReference type="Proteomes" id="UP001239213">
    <property type="component" value="Unassembled WGS sequence"/>
</dbReference>
<feature type="compositionally biased region" description="Polar residues" evidence="1">
    <location>
        <begin position="48"/>
        <end position="60"/>
    </location>
</feature>
<keyword evidence="2" id="KW-0812">Transmembrane</keyword>
<feature type="compositionally biased region" description="Low complexity" evidence="1">
    <location>
        <begin position="108"/>
        <end position="118"/>
    </location>
</feature>